<proteinExistence type="predicted"/>
<dbReference type="Proteomes" id="UP000309997">
    <property type="component" value="Unassembled WGS sequence"/>
</dbReference>
<keyword evidence="2" id="KW-1185">Reference proteome</keyword>
<evidence type="ECO:0000313" key="1">
    <source>
        <dbReference type="EMBL" id="KAL3592712.1"/>
    </source>
</evidence>
<accession>A0ACC4CC63</accession>
<dbReference type="EMBL" id="RCHU02000005">
    <property type="protein sequence ID" value="KAL3592712.1"/>
    <property type="molecule type" value="Genomic_DNA"/>
</dbReference>
<sequence>MQTIHSEEMLWPPDNKIAEATKTNNPYKAEATTVPWLGTALSCILRVQGSQAAAAAVGLPSEVLTEGA</sequence>
<name>A0ACC4CC63_POPAL</name>
<evidence type="ECO:0000313" key="2">
    <source>
        <dbReference type="Proteomes" id="UP000309997"/>
    </source>
</evidence>
<comment type="caution">
    <text evidence="1">The sequence shown here is derived from an EMBL/GenBank/DDBJ whole genome shotgun (WGS) entry which is preliminary data.</text>
</comment>
<reference evidence="1 2" key="1">
    <citation type="journal article" date="2024" name="Plant Biotechnol. J.">
        <title>Genome and CRISPR/Cas9 system of a widespread forest tree (Populus alba) in the world.</title>
        <authorList>
            <person name="Liu Y.J."/>
            <person name="Jiang P.F."/>
            <person name="Han X.M."/>
            <person name="Li X.Y."/>
            <person name="Wang H.M."/>
            <person name="Wang Y.J."/>
            <person name="Wang X.X."/>
            <person name="Zeng Q.Y."/>
        </authorList>
    </citation>
    <scope>NUCLEOTIDE SEQUENCE [LARGE SCALE GENOMIC DNA]</scope>
    <source>
        <strain evidence="2">cv. PAL-ZL1</strain>
    </source>
</reference>
<protein>
    <submittedName>
        <fullName evidence="1">Uncharacterized protein</fullName>
    </submittedName>
</protein>
<organism evidence="1 2">
    <name type="scientific">Populus alba</name>
    <name type="common">White poplar</name>
    <dbReference type="NCBI Taxonomy" id="43335"/>
    <lineage>
        <taxon>Eukaryota</taxon>
        <taxon>Viridiplantae</taxon>
        <taxon>Streptophyta</taxon>
        <taxon>Embryophyta</taxon>
        <taxon>Tracheophyta</taxon>
        <taxon>Spermatophyta</taxon>
        <taxon>Magnoliopsida</taxon>
        <taxon>eudicotyledons</taxon>
        <taxon>Gunneridae</taxon>
        <taxon>Pentapetalae</taxon>
        <taxon>rosids</taxon>
        <taxon>fabids</taxon>
        <taxon>Malpighiales</taxon>
        <taxon>Salicaceae</taxon>
        <taxon>Saliceae</taxon>
        <taxon>Populus</taxon>
    </lineage>
</organism>
<gene>
    <name evidence="1" type="ORF">D5086_011352</name>
</gene>